<feature type="transmembrane region" description="Helical" evidence="1">
    <location>
        <begin position="304"/>
        <end position="329"/>
    </location>
</feature>
<dbReference type="Proteomes" id="UP000640335">
    <property type="component" value="Unassembled WGS sequence"/>
</dbReference>
<keyword evidence="3" id="KW-1185">Reference proteome</keyword>
<reference evidence="2 3" key="1">
    <citation type="submission" date="2020-08" db="EMBL/GenBank/DDBJ databases">
        <title>A Genomic Blueprint of the Chicken Gut Microbiome.</title>
        <authorList>
            <person name="Gilroy R."/>
            <person name="Ravi A."/>
            <person name="Getino M."/>
            <person name="Pursley I."/>
            <person name="Horton D.L."/>
            <person name="Alikhan N.-F."/>
            <person name="Baker D."/>
            <person name="Gharbi K."/>
            <person name="Hall N."/>
            <person name="Watson M."/>
            <person name="Adriaenssens E.M."/>
            <person name="Foster-Nyarko E."/>
            <person name="Jarju S."/>
            <person name="Secka A."/>
            <person name="Antonio M."/>
            <person name="Oren A."/>
            <person name="Chaudhuri R."/>
            <person name="La Ragione R.M."/>
            <person name="Hildebrand F."/>
            <person name="Pallen M.J."/>
        </authorList>
    </citation>
    <scope>NUCLEOTIDE SEQUENCE [LARGE SCALE GENOMIC DNA]</scope>
    <source>
        <strain evidence="2 3">Sa3CUN1</strain>
    </source>
</reference>
<organism evidence="2 3">
    <name type="scientific">Clostridium gallinarum</name>
    <dbReference type="NCBI Taxonomy" id="2762246"/>
    <lineage>
        <taxon>Bacteria</taxon>
        <taxon>Bacillati</taxon>
        <taxon>Bacillota</taxon>
        <taxon>Clostridia</taxon>
        <taxon>Eubacteriales</taxon>
        <taxon>Clostridiaceae</taxon>
        <taxon>Clostridium</taxon>
    </lineage>
</organism>
<dbReference type="RefSeq" id="WP_191750970.1">
    <property type="nucleotide sequence ID" value="NZ_JACSQZ010000067.1"/>
</dbReference>
<keyword evidence="1" id="KW-1133">Transmembrane helix</keyword>
<sequence length="420" mass="49102">MINFKFAIRSLVDKSFFTVLTILQLVISLILIYKVIGNEVNLQENINTLNSKFSNNNYYVVNNEKYLELEDIDIDKLYDLKEYIDRNKDISLYALSETSIFADIEKPLGINEHQKDYVFVNNKIFNRAKAYYISEKYLSDIGLEIIEYDDTFSKSNEDYMPILLGYNYYNVFNLNDLIEYSYVDYDGDVTTKNMIVTGFINKNSNIAENGSGENIRVLDDYIILPYELNRPLISITDENSLMIQKLKVFNYITMGYYFFEKESSLTDLIDFSSKIGIDLDIIKLDKNINKYNKEFNAYLFPFKLMSIIMITFTILSFIMVLSSMIIRNIKEYIINLLVGATIKDIIIRIFYEIIVIFTISIILTIIFIKIIYKDNPILILNTNNSIKLVLISFCLSILVSLFPIIKIKSLTINEILRRNY</sequence>
<feature type="transmembrane region" description="Helical" evidence="1">
    <location>
        <begin position="384"/>
        <end position="405"/>
    </location>
</feature>
<comment type="caution">
    <text evidence="2">The sequence shown here is derived from an EMBL/GenBank/DDBJ whole genome shotgun (WGS) entry which is preliminary data.</text>
</comment>
<keyword evidence="1" id="KW-0472">Membrane</keyword>
<evidence type="ECO:0000313" key="3">
    <source>
        <dbReference type="Proteomes" id="UP000640335"/>
    </source>
</evidence>
<feature type="transmembrane region" description="Helical" evidence="1">
    <location>
        <begin position="349"/>
        <end position="372"/>
    </location>
</feature>
<protein>
    <recommendedName>
        <fullName evidence="4">ABC transporter permease</fullName>
    </recommendedName>
</protein>
<evidence type="ECO:0008006" key="4">
    <source>
        <dbReference type="Google" id="ProtNLM"/>
    </source>
</evidence>
<accession>A0ABR8Q741</accession>
<keyword evidence="1" id="KW-0812">Transmembrane</keyword>
<proteinExistence type="predicted"/>
<name>A0ABR8Q741_9CLOT</name>
<evidence type="ECO:0000313" key="2">
    <source>
        <dbReference type="EMBL" id="MBD7916225.1"/>
    </source>
</evidence>
<gene>
    <name evidence="2" type="ORF">H9660_13830</name>
</gene>
<dbReference type="EMBL" id="JACSQZ010000067">
    <property type="protein sequence ID" value="MBD7916225.1"/>
    <property type="molecule type" value="Genomic_DNA"/>
</dbReference>
<evidence type="ECO:0000256" key="1">
    <source>
        <dbReference type="SAM" id="Phobius"/>
    </source>
</evidence>